<evidence type="ECO:0000313" key="2">
    <source>
        <dbReference type="Proteomes" id="UP000814033"/>
    </source>
</evidence>
<proteinExistence type="predicted"/>
<reference evidence="1" key="1">
    <citation type="submission" date="2021-02" db="EMBL/GenBank/DDBJ databases">
        <authorList>
            <consortium name="DOE Joint Genome Institute"/>
            <person name="Ahrendt S."/>
            <person name="Looney B.P."/>
            <person name="Miyauchi S."/>
            <person name="Morin E."/>
            <person name="Drula E."/>
            <person name="Courty P.E."/>
            <person name="Chicoki N."/>
            <person name="Fauchery L."/>
            <person name="Kohler A."/>
            <person name="Kuo A."/>
            <person name="Labutti K."/>
            <person name="Pangilinan J."/>
            <person name="Lipzen A."/>
            <person name="Riley R."/>
            <person name="Andreopoulos W."/>
            <person name="He G."/>
            <person name="Johnson J."/>
            <person name="Barry K.W."/>
            <person name="Grigoriev I.V."/>
            <person name="Nagy L."/>
            <person name="Hibbett D."/>
            <person name="Henrissat B."/>
            <person name="Matheny P.B."/>
            <person name="Labbe J."/>
            <person name="Martin F."/>
        </authorList>
    </citation>
    <scope>NUCLEOTIDE SEQUENCE</scope>
    <source>
        <strain evidence="1">FP105234-sp</strain>
    </source>
</reference>
<protein>
    <submittedName>
        <fullName evidence="1">Ankyrin</fullName>
    </submittedName>
</protein>
<dbReference type="Proteomes" id="UP000814033">
    <property type="component" value="Unassembled WGS sequence"/>
</dbReference>
<reference evidence="1" key="2">
    <citation type="journal article" date="2022" name="New Phytol.">
        <title>Evolutionary transition to the ectomycorrhizal habit in the genomes of a hyperdiverse lineage of mushroom-forming fungi.</title>
        <authorList>
            <person name="Looney B."/>
            <person name="Miyauchi S."/>
            <person name="Morin E."/>
            <person name="Drula E."/>
            <person name="Courty P.E."/>
            <person name="Kohler A."/>
            <person name="Kuo A."/>
            <person name="LaButti K."/>
            <person name="Pangilinan J."/>
            <person name="Lipzen A."/>
            <person name="Riley R."/>
            <person name="Andreopoulos W."/>
            <person name="He G."/>
            <person name="Johnson J."/>
            <person name="Nolan M."/>
            <person name="Tritt A."/>
            <person name="Barry K.W."/>
            <person name="Grigoriev I.V."/>
            <person name="Nagy L.G."/>
            <person name="Hibbett D."/>
            <person name="Henrissat B."/>
            <person name="Matheny P.B."/>
            <person name="Labbe J."/>
            <person name="Martin F.M."/>
        </authorList>
    </citation>
    <scope>NUCLEOTIDE SEQUENCE</scope>
    <source>
        <strain evidence="1">FP105234-sp</strain>
    </source>
</reference>
<sequence length="168" mass="17972">MTARAKWNAWAQSSKDYGEHLPAAEERYLEIARSLGWTEGQAKTADEERLSPEDAGRTGSGMGASVSMMAPPPPEDGDAGELHSLAVNDDGEALSEYLKSSPGYDINLRDEYGYTALHLASDRGSTSAVEVLLKAGADKNLKDEDEYTAVELARIAGHGDIVALLEST</sequence>
<name>A0ACB8SBN3_9AGAM</name>
<evidence type="ECO:0000313" key="1">
    <source>
        <dbReference type="EMBL" id="KAI0053350.1"/>
    </source>
</evidence>
<comment type="caution">
    <text evidence="1">The sequence shown here is derived from an EMBL/GenBank/DDBJ whole genome shotgun (WGS) entry which is preliminary data.</text>
</comment>
<organism evidence="1 2">
    <name type="scientific">Auriscalpium vulgare</name>
    <dbReference type="NCBI Taxonomy" id="40419"/>
    <lineage>
        <taxon>Eukaryota</taxon>
        <taxon>Fungi</taxon>
        <taxon>Dikarya</taxon>
        <taxon>Basidiomycota</taxon>
        <taxon>Agaricomycotina</taxon>
        <taxon>Agaricomycetes</taxon>
        <taxon>Russulales</taxon>
        <taxon>Auriscalpiaceae</taxon>
        <taxon>Auriscalpium</taxon>
    </lineage>
</organism>
<dbReference type="EMBL" id="MU275840">
    <property type="protein sequence ID" value="KAI0053350.1"/>
    <property type="molecule type" value="Genomic_DNA"/>
</dbReference>
<accession>A0ACB8SBN3</accession>
<keyword evidence="2" id="KW-1185">Reference proteome</keyword>
<gene>
    <name evidence="1" type="ORF">FA95DRAFT_1552392</name>
</gene>